<dbReference type="EC" id="4.1.3.38" evidence="2"/>
<comment type="similarity">
    <text evidence="1">Belongs to the class-IV pyridoxal-phosphate-dependent aminotransferase family.</text>
</comment>
<dbReference type="GO" id="GO:0008696">
    <property type="term" value="F:4-amino-4-deoxychorismate lyase activity"/>
    <property type="evidence" value="ECO:0007669"/>
    <property type="project" value="UniProtKB-EC"/>
</dbReference>
<gene>
    <name evidence="2" type="ORF">RM423_17400</name>
</gene>
<dbReference type="PANTHER" id="PTHR42743:SF11">
    <property type="entry name" value="AMINODEOXYCHORISMATE LYASE"/>
    <property type="match status" value="1"/>
</dbReference>
<accession>A0ABU2JEJ8</accession>
<keyword evidence="3" id="KW-1185">Reference proteome</keyword>
<name>A0ABU2JEJ8_9ACTN</name>
<dbReference type="NCBIfam" id="NF005888">
    <property type="entry name" value="PRK07849.1-3"/>
    <property type="match status" value="1"/>
</dbReference>
<dbReference type="EMBL" id="JAVREH010000030">
    <property type="protein sequence ID" value="MDT0263166.1"/>
    <property type="molecule type" value="Genomic_DNA"/>
</dbReference>
<dbReference type="PANTHER" id="PTHR42743">
    <property type="entry name" value="AMINO-ACID AMINOTRANSFERASE"/>
    <property type="match status" value="1"/>
</dbReference>
<dbReference type="Gene3D" id="3.30.470.10">
    <property type="match status" value="1"/>
</dbReference>
<dbReference type="InterPro" id="IPR036038">
    <property type="entry name" value="Aminotransferase-like"/>
</dbReference>
<dbReference type="Gene3D" id="3.20.10.10">
    <property type="entry name" value="D-amino Acid Aminotransferase, subunit A, domain 2"/>
    <property type="match status" value="1"/>
</dbReference>
<dbReference type="InterPro" id="IPR001544">
    <property type="entry name" value="Aminotrans_IV"/>
</dbReference>
<dbReference type="Pfam" id="PF01063">
    <property type="entry name" value="Aminotran_4"/>
    <property type="match status" value="1"/>
</dbReference>
<proteinExistence type="inferred from homology"/>
<dbReference type="SUPFAM" id="SSF56752">
    <property type="entry name" value="D-aminoacid aminotransferase-like PLP-dependent enzymes"/>
    <property type="match status" value="1"/>
</dbReference>
<organism evidence="2 3">
    <name type="scientific">Jatrophihabitans lederbergiae</name>
    <dbReference type="NCBI Taxonomy" id="3075547"/>
    <lineage>
        <taxon>Bacteria</taxon>
        <taxon>Bacillati</taxon>
        <taxon>Actinomycetota</taxon>
        <taxon>Actinomycetes</taxon>
        <taxon>Jatrophihabitantales</taxon>
        <taxon>Jatrophihabitantaceae</taxon>
        <taxon>Jatrophihabitans</taxon>
    </lineage>
</organism>
<sequence>MTKRPTDTTLPVLGVLGAGLVPADDPVLAADDLGLTRGDGCFEATRVVTSESGSHEVDHLDAHLDRLAVSCALLALPEPDRERWLELVGQVLTEWHRPGEAMLKLMLTRGRESSPGGPITGIASVTATSEKVLRQRQRGIGVATLARGTASNTYTDAPWLLGGVKTLSYAVNVAALRTATERGADDVLFTSTDGFVLEAPTASVVWLTGSTLHTTPHGGTGILASITQQALFTEAEGDGFTTDYALGTVTDLHAADGVWLVSSGRGVARIHTLDGSPLRDCAEATERLSKLAGF</sequence>
<evidence type="ECO:0000313" key="2">
    <source>
        <dbReference type="EMBL" id="MDT0263166.1"/>
    </source>
</evidence>
<evidence type="ECO:0000313" key="3">
    <source>
        <dbReference type="Proteomes" id="UP001183176"/>
    </source>
</evidence>
<dbReference type="InterPro" id="IPR043132">
    <property type="entry name" value="BCAT-like_C"/>
</dbReference>
<evidence type="ECO:0000256" key="1">
    <source>
        <dbReference type="ARBA" id="ARBA00009320"/>
    </source>
</evidence>
<dbReference type="Proteomes" id="UP001183176">
    <property type="component" value="Unassembled WGS sequence"/>
</dbReference>
<keyword evidence="2" id="KW-0456">Lyase</keyword>
<comment type="caution">
    <text evidence="2">The sequence shown here is derived from an EMBL/GenBank/DDBJ whole genome shotgun (WGS) entry which is preliminary data.</text>
</comment>
<protein>
    <submittedName>
        <fullName evidence="2">Aminodeoxychorismate lyase</fullName>
        <ecNumber evidence="2">4.1.3.38</ecNumber>
    </submittedName>
</protein>
<dbReference type="RefSeq" id="WP_311424313.1">
    <property type="nucleotide sequence ID" value="NZ_JAVREH010000030.1"/>
</dbReference>
<dbReference type="InterPro" id="IPR050571">
    <property type="entry name" value="Class-IV_PLP-Dep_Aminotrnsfr"/>
</dbReference>
<reference evidence="3" key="1">
    <citation type="submission" date="2023-07" db="EMBL/GenBank/DDBJ databases">
        <title>30 novel species of actinomycetes from the DSMZ collection.</title>
        <authorList>
            <person name="Nouioui I."/>
        </authorList>
    </citation>
    <scope>NUCLEOTIDE SEQUENCE [LARGE SCALE GENOMIC DNA]</scope>
    <source>
        <strain evidence="3">DSM 44399</strain>
    </source>
</reference>
<dbReference type="InterPro" id="IPR043131">
    <property type="entry name" value="BCAT-like_N"/>
</dbReference>